<feature type="coiled-coil region" evidence="1">
    <location>
        <begin position="165"/>
        <end position="233"/>
    </location>
</feature>
<reference evidence="4" key="1">
    <citation type="submission" date="2015-07" db="EMBL/GenBank/DDBJ databases">
        <title>Draft Genome Sequence of Oceanobacillus picturae Heshi-B3 that Was Isolated from Fermented Rice Bran with Aging Salted Mackerel, Which Was Named Heshiko as Traditional Fermented Seafood in Japan.</title>
        <authorList>
            <person name="Akuzawa S."/>
            <person name="Nakagawa J."/>
            <person name="Kanekatsu T."/>
            <person name="Kanesaki Y."/>
            <person name="Suzuki T."/>
        </authorList>
    </citation>
    <scope>NUCLEOTIDE SEQUENCE [LARGE SCALE GENOMIC DNA]</scope>
    <source>
        <strain evidence="4">Heshi-B3</strain>
    </source>
</reference>
<gene>
    <name evidence="3" type="ORF">OPHB3_1188</name>
</gene>
<dbReference type="RefSeq" id="WP_058949725.1">
    <property type="nucleotide sequence ID" value="NZ_BBXV01000013.1"/>
</dbReference>
<feature type="signal peptide" evidence="2">
    <location>
        <begin position="1"/>
        <end position="29"/>
    </location>
</feature>
<dbReference type="EMBL" id="BBXV01000013">
    <property type="protein sequence ID" value="GAQ17263.1"/>
    <property type="molecule type" value="Genomic_DNA"/>
</dbReference>
<dbReference type="AlphaFoldDB" id="A0A0U9H439"/>
<keyword evidence="1" id="KW-0175">Coiled coil</keyword>
<evidence type="ECO:0000313" key="4">
    <source>
        <dbReference type="Proteomes" id="UP000052946"/>
    </source>
</evidence>
<organism evidence="3 4">
    <name type="scientific">Oceanobacillus picturae</name>
    <dbReference type="NCBI Taxonomy" id="171693"/>
    <lineage>
        <taxon>Bacteria</taxon>
        <taxon>Bacillati</taxon>
        <taxon>Bacillota</taxon>
        <taxon>Bacilli</taxon>
        <taxon>Bacillales</taxon>
        <taxon>Bacillaceae</taxon>
        <taxon>Oceanobacillus</taxon>
    </lineage>
</organism>
<proteinExistence type="predicted"/>
<feature type="chain" id="PRO_5006864766" evidence="2">
    <location>
        <begin position="30"/>
        <end position="261"/>
    </location>
</feature>
<keyword evidence="2" id="KW-0732">Signal</keyword>
<evidence type="ECO:0000313" key="3">
    <source>
        <dbReference type="EMBL" id="GAQ17263.1"/>
    </source>
</evidence>
<evidence type="ECO:0000256" key="1">
    <source>
        <dbReference type="SAM" id="Coils"/>
    </source>
</evidence>
<dbReference type="Gene3D" id="1.20.120.20">
    <property type="entry name" value="Apolipoprotein"/>
    <property type="match status" value="1"/>
</dbReference>
<dbReference type="Proteomes" id="UP000052946">
    <property type="component" value="Unassembled WGS sequence"/>
</dbReference>
<evidence type="ECO:0000256" key="2">
    <source>
        <dbReference type="SAM" id="SignalP"/>
    </source>
</evidence>
<comment type="caution">
    <text evidence="3">The sequence shown here is derived from an EMBL/GenBank/DDBJ whole genome shotgun (WGS) entry which is preliminary data.</text>
</comment>
<protein>
    <submittedName>
        <fullName evidence="3">Uncharacterized protein</fullName>
    </submittedName>
</protein>
<reference evidence="3 4" key="2">
    <citation type="journal article" date="2016" name="Genome Announc.">
        <title>Draft Genome Sequence of Oceanobacillus picturae Heshi-B3, Isolated from Fermented Rice Bran in a Traditional Japanese Seafood Dish.</title>
        <authorList>
            <person name="Akuzawa S."/>
            <person name="Nagaoka J."/>
            <person name="Kanekatsu M."/>
            <person name="Kanesaki Y."/>
            <person name="Suzuki T."/>
        </authorList>
    </citation>
    <scope>NUCLEOTIDE SEQUENCE [LARGE SCALE GENOMIC DNA]</scope>
    <source>
        <strain evidence="3 4">Heshi-B3</strain>
    </source>
</reference>
<dbReference type="OrthoDB" id="2437506at2"/>
<accession>A0A0U9H439</accession>
<name>A0A0U9H439_9BACI</name>
<sequence>MKVLRTVKGKIAVGVLTVGVISGTGAVLAGTDAGANLQNWYEGLFNETAAEIEADVTAYGEGKLPGLTAEYNGLKADASGDIDGKRASETESADAAITQVKNSHIESLEGTKAEILSGMEQKFYDLFLEGYFEIDRLGEEGVNYATNDLTAFTGTEGEEALGQLTDDLTEAKDSAVSELEEAIRQAQEEIEAEVDNQQEITTRNLQSQINFKINDVREVVEELLEDLVEEQESIITAAAQTLEDEAKTALDDVVSSMSSKE</sequence>